<dbReference type="EMBL" id="QCXQ01000002">
    <property type="protein sequence ID" value="PWG00342.1"/>
    <property type="molecule type" value="Genomic_DNA"/>
</dbReference>
<evidence type="ECO:0000256" key="1">
    <source>
        <dbReference type="ARBA" id="ARBA00006252"/>
    </source>
</evidence>
<dbReference type="GO" id="GO:0005829">
    <property type="term" value="C:cytosol"/>
    <property type="evidence" value="ECO:0007669"/>
    <property type="project" value="TreeGrafter"/>
</dbReference>
<dbReference type="SUPFAM" id="SSF52218">
    <property type="entry name" value="Flavoproteins"/>
    <property type="match status" value="1"/>
</dbReference>
<dbReference type="PANTHER" id="PTHR10204">
    <property type="entry name" value="NAD P H OXIDOREDUCTASE-RELATED"/>
    <property type="match status" value="1"/>
</dbReference>
<dbReference type="PANTHER" id="PTHR10204:SF34">
    <property type="entry name" value="NAD(P)H DEHYDROGENASE [QUINONE] 1 ISOFORM 1"/>
    <property type="match status" value="1"/>
</dbReference>
<dbReference type="Gene3D" id="3.40.50.360">
    <property type="match status" value="1"/>
</dbReference>
<comment type="caution">
    <text evidence="4">The sequence shown here is derived from an EMBL/GenBank/DDBJ whole genome shotgun (WGS) entry which is preliminary data.</text>
</comment>
<dbReference type="InterPro" id="IPR051545">
    <property type="entry name" value="NAD(P)H_dehydrogenase_qn"/>
</dbReference>
<dbReference type="InterPro" id="IPR029039">
    <property type="entry name" value="Flavoprotein-like_sf"/>
</dbReference>
<dbReference type="AlphaFoldDB" id="A0A2V1MZU7"/>
<name>A0A2V1MZU7_9LACO</name>
<sequence length="197" mass="22757">MKTVIVFDHPYTIKASENQPHFRSYSAAIAKEASTSITAHGGEVDLIDLHADHFDPVMHQADLENWRTKRPINAQAEDYYQRLASADRIIFIFPIWWEVMPAMTKGFIDKVLTKYHYAKKSPHVLPRNPEIDVLTVSGTPTPLYRLIFGNPVTKALKRGTFGKLGLRHYHWQNFNPEHQTEIQRQKALKKVDRLLKA</sequence>
<dbReference type="GO" id="GO:0003955">
    <property type="term" value="F:NAD(P)H dehydrogenase (quinone) activity"/>
    <property type="evidence" value="ECO:0007669"/>
    <property type="project" value="TreeGrafter"/>
</dbReference>
<gene>
    <name evidence="4" type="ORF">DCM90_05270</name>
</gene>
<organism evidence="4 5">
    <name type="scientific">Levilactobacillus bambusae</name>
    <dbReference type="NCBI Taxonomy" id="2024736"/>
    <lineage>
        <taxon>Bacteria</taxon>
        <taxon>Bacillati</taxon>
        <taxon>Bacillota</taxon>
        <taxon>Bacilli</taxon>
        <taxon>Lactobacillales</taxon>
        <taxon>Lactobacillaceae</taxon>
        <taxon>Levilactobacillus</taxon>
    </lineage>
</organism>
<evidence type="ECO:0000313" key="4">
    <source>
        <dbReference type="EMBL" id="PWG00342.1"/>
    </source>
</evidence>
<dbReference type="OrthoDB" id="9798454at2"/>
<protein>
    <submittedName>
        <fullName evidence="4">NADPH:quinone reductase</fullName>
    </submittedName>
</protein>
<dbReference type="RefSeq" id="WP_109250289.1">
    <property type="nucleotide sequence ID" value="NZ_QCXQ01000002.1"/>
</dbReference>
<feature type="domain" description="Flavodoxin-like fold" evidence="3">
    <location>
        <begin position="2"/>
        <end position="193"/>
    </location>
</feature>
<evidence type="ECO:0000256" key="2">
    <source>
        <dbReference type="ARBA" id="ARBA00023002"/>
    </source>
</evidence>
<keyword evidence="5" id="KW-1185">Reference proteome</keyword>
<evidence type="ECO:0000259" key="3">
    <source>
        <dbReference type="Pfam" id="PF02525"/>
    </source>
</evidence>
<proteinExistence type="inferred from homology"/>
<dbReference type="InterPro" id="IPR003680">
    <property type="entry name" value="Flavodoxin_fold"/>
</dbReference>
<reference evidence="4 5" key="1">
    <citation type="journal article" date="2018" name="Int. J. Syst. Evol. Microbiol.">
        <title>Lactobacillus bambusae sp. nov., isolated from a traditional fermented Ma-bamboo shoots of Taiwan.</title>
        <authorList>
            <person name="Wang L.-T."/>
        </authorList>
    </citation>
    <scope>NUCLEOTIDE SEQUENCE [LARGE SCALE GENOMIC DNA]</scope>
    <source>
        <strain evidence="4 5">BS-W1</strain>
    </source>
</reference>
<keyword evidence="2" id="KW-0560">Oxidoreductase</keyword>
<dbReference type="Pfam" id="PF02525">
    <property type="entry name" value="Flavodoxin_2"/>
    <property type="match status" value="1"/>
</dbReference>
<dbReference type="Proteomes" id="UP000245080">
    <property type="component" value="Unassembled WGS sequence"/>
</dbReference>
<evidence type="ECO:0000313" key="5">
    <source>
        <dbReference type="Proteomes" id="UP000245080"/>
    </source>
</evidence>
<comment type="similarity">
    <text evidence="1">Belongs to the NAD(P)H dehydrogenase (quinone) family.</text>
</comment>
<accession>A0A2V1MZU7</accession>